<sequence>MALAMKLGSVVTASLAAVITALLAGLYFGAESVATRPMVSSAVTTDAVAQLFASHLDDVQGQPHAFSRWQGKTLVVNFWATWCPPCRQEMPVFSRLQDRYAAQGVQFVGIALDSTESVRAFAGRSPVNYPLLIGGPEGVVLAQALGNSSLSLPYTLVLSPQREPLLIRMGPLSESELERILAMAPAP</sequence>
<protein>
    <submittedName>
        <fullName evidence="3">Alkyl hydroperoxide reductase/ Thiol specific antioxidant/ Mal allergen</fullName>
    </submittedName>
</protein>
<reference evidence="3 4" key="1">
    <citation type="submission" date="2016-06" db="EMBL/GenBank/DDBJ databases">
        <authorList>
            <person name="Kjaerup R.B."/>
            <person name="Dalgaard T.S."/>
            <person name="Juul-Madsen H.R."/>
        </authorList>
    </citation>
    <scope>NUCLEOTIDE SEQUENCE [LARGE SCALE GENOMIC DNA]</scope>
    <source>
        <strain evidence="3">3</strain>
    </source>
</reference>
<dbReference type="Gene3D" id="3.40.30.10">
    <property type="entry name" value="Glutaredoxin"/>
    <property type="match status" value="1"/>
</dbReference>
<gene>
    <name evidence="3" type="ORF">ACCAA_670106</name>
</gene>
<dbReference type="InterPro" id="IPR050553">
    <property type="entry name" value="Thioredoxin_ResA/DsbE_sf"/>
</dbReference>
<organism evidence="3 4">
    <name type="scientific">Candidatus Accumulibacter aalborgensis</name>
    <dbReference type="NCBI Taxonomy" id="1860102"/>
    <lineage>
        <taxon>Bacteria</taxon>
        <taxon>Pseudomonadati</taxon>
        <taxon>Pseudomonadota</taxon>
        <taxon>Betaproteobacteria</taxon>
        <taxon>Candidatus Accumulibacter</taxon>
    </lineage>
</organism>
<evidence type="ECO:0000256" key="1">
    <source>
        <dbReference type="ARBA" id="ARBA00023284"/>
    </source>
</evidence>
<proteinExistence type="predicted"/>
<dbReference type="GO" id="GO:0015036">
    <property type="term" value="F:disulfide oxidoreductase activity"/>
    <property type="evidence" value="ECO:0007669"/>
    <property type="project" value="UniProtKB-ARBA"/>
</dbReference>
<dbReference type="InterPro" id="IPR017937">
    <property type="entry name" value="Thioredoxin_CS"/>
</dbReference>
<keyword evidence="1" id="KW-0676">Redox-active center</keyword>
<dbReference type="EMBL" id="FLQX01000146">
    <property type="protein sequence ID" value="SBT09216.1"/>
    <property type="molecule type" value="Genomic_DNA"/>
</dbReference>
<dbReference type="Pfam" id="PF00578">
    <property type="entry name" value="AhpC-TSA"/>
    <property type="match status" value="1"/>
</dbReference>
<evidence type="ECO:0000259" key="2">
    <source>
        <dbReference type="PROSITE" id="PS51352"/>
    </source>
</evidence>
<feature type="domain" description="Thioredoxin" evidence="2">
    <location>
        <begin position="43"/>
        <end position="186"/>
    </location>
</feature>
<dbReference type="AlphaFoldDB" id="A0A1A8XWW2"/>
<dbReference type="Proteomes" id="UP000199169">
    <property type="component" value="Unassembled WGS sequence"/>
</dbReference>
<dbReference type="GO" id="GO:0016209">
    <property type="term" value="F:antioxidant activity"/>
    <property type="evidence" value="ECO:0007669"/>
    <property type="project" value="InterPro"/>
</dbReference>
<dbReference type="CDD" id="cd02966">
    <property type="entry name" value="TlpA_like_family"/>
    <property type="match status" value="1"/>
</dbReference>
<name>A0A1A8XWW2_9PROT</name>
<dbReference type="InterPro" id="IPR000866">
    <property type="entry name" value="AhpC/TSA"/>
</dbReference>
<evidence type="ECO:0000313" key="4">
    <source>
        <dbReference type="Proteomes" id="UP000199169"/>
    </source>
</evidence>
<dbReference type="PANTHER" id="PTHR42852:SF18">
    <property type="entry name" value="CHROMOSOME UNDETERMINED SCAFFOLD_47, WHOLE GENOME SHOTGUN SEQUENCE"/>
    <property type="match status" value="1"/>
</dbReference>
<dbReference type="RefSeq" id="WP_186408690.1">
    <property type="nucleotide sequence ID" value="NZ_FLQX01000146.1"/>
</dbReference>
<dbReference type="InterPro" id="IPR013766">
    <property type="entry name" value="Thioredoxin_domain"/>
</dbReference>
<evidence type="ECO:0000313" key="3">
    <source>
        <dbReference type="EMBL" id="SBT09216.1"/>
    </source>
</evidence>
<accession>A0A1A8XWW2</accession>
<dbReference type="PANTHER" id="PTHR42852">
    <property type="entry name" value="THIOL:DISULFIDE INTERCHANGE PROTEIN DSBE"/>
    <property type="match status" value="1"/>
</dbReference>
<keyword evidence="4" id="KW-1185">Reference proteome</keyword>
<dbReference type="PROSITE" id="PS51352">
    <property type="entry name" value="THIOREDOXIN_2"/>
    <property type="match status" value="1"/>
</dbReference>
<dbReference type="InterPro" id="IPR036249">
    <property type="entry name" value="Thioredoxin-like_sf"/>
</dbReference>
<dbReference type="STRING" id="1860102.ACCAA_670106"/>
<dbReference type="PROSITE" id="PS00194">
    <property type="entry name" value="THIOREDOXIN_1"/>
    <property type="match status" value="1"/>
</dbReference>
<dbReference type="SUPFAM" id="SSF52833">
    <property type="entry name" value="Thioredoxin-like"/>
    <property type="match status" value="1"/>
</dbReference>